<feature type="region of interest" description="Disordered" evidence="1">
    <location>
        <begin position="212"/>
        <end position="237"/>
    </location>
</feature>
<dbReference type="SUPFAM" id="SSF50729">
    <property type="entry name" value="PH domain-like"/>
    <property type="match status" value="1"/>
</dbReference>
<comment type="caution">
    <text evidence="3">The sequence shown here is derived from an EMBL/GenBank/DDBJ whole genome shotgun (WGS) entry which is preliminary data.</text>
</comment>
<evidence type="ECO:0000259" key="2">
    <source>
        <dbReference type="Pfam" id="PF00640"/>
    </source>
</evidence>
<proteinExistence type="predicted"/>
<reference evidence="3 4" key="1">
    <citation type="submission" date="2019-01" db="EMBL/GenBank/DDBJ databases">
        <title>A draft genome assembly of the solar-powered sea slug Elysia chlorotica.</title>
        <authorList>
            <person name="Cai H."/>
            <person name="Li Q."/>
            <person name="Fang X."/>
            <person name="Li J."/>
            <person name="Curtis N.E."/>
            <person name="Altenburger A."/>
            <person name="Shibata T."/>
            <person name="Feng M."/>
            <person name="Maeda T."/>
            <person name="Schwartz J.A."/>
            <person name="Shigenobu S."/>
            <person name="Lundholm N."/>
            <person name="Nishiyama T."/>
            <person name="Yang H."/>
            <person name="Hasebe M."/>
            <person name="Li S."/>
            <person name="Pierce S.K."/>
            <person name="Wang J."/>
        </authorList>
    </citation>
    <scope>NUCLEOTIDE SEQUENCE [LARGE SCALE GENOMIC DNA]</scope>
    <source>
        <strain evidence="3">EC2010</strain>
        <tissue evidence="3">Whole organism of an adult</tissue>
    </source>
</reference>
<feature type="non-terminal residue" evidence="3">
    <location>
        <position position="1"/>
    </location>
</feature>
<evidence type="ECO:0000313" key="3">
    <source>
        <dbReference type="EMBL" id="RUS80350.1"/>
    </source>
</evidence>
<evidence type="ECO:0000313" key="4">
    <source>
        <dbReference type="Proteomes" id="UP000271974"/>
    </source>
</evidence>
<keyword evidence="4" id="KW-1185">Reference proteome</keyword>
<accession>A0A433TFL4</accession>
<dbReference type="Pfam" id="PF00640">
    <property type="entry name" value="PID"/>
    <property type="match status" value="1"/>
</dbReference>
<evidence type="ECO:0000256" key="1">
    <source>
        <dbReference type="SAM" id="MobiDB-lite"/>
    </source>
</evidence>
<dbReference type="InterPro" id="IPR011993">
    <property type="entry name" value="PH-like_dom_sf"/>
</dbReference>
<dbReference type="Gene3D" id="2.30.29.30">
    <property type="entry name" value="Pleckstrin-homology domain (PH domain)/Phosphotyrosine-binding domain (PTB)"/>
    <property type="match status" value="1"/>
</dbReference>
<dbReference type="OrthoDB" id="295078at2759"/>
<dbReference type="STRING" id="188477.A0A433TFL4"/>
<name>A0A433TFL4_ELYCH</name>
<protein>
    <recommendedName>
        <fullName evidence="2">PID domain-containing protein</fullName>
    </recommendedName>
</protein>
<gene>
    <name evidence="3" type="ORF">EGW08_011889</name>
</gene>
<feature type="domain" description="PID" evidence="2">
    <location>
        <begin position="4"/>
        <end position="61"/>
    </location>
</feature>
<dbReference type="EMBL" id="RQTK01000397">
    <property type="protein sequence ID" value="RUS80350.1"/>
    <property type="molecule type" value="Genomic_DNA"/>
</dbReference>
<sequence length="237" mass="26210">ESKFSNISFVSQGNHKQDVFGIVARSAGSVFNCYILKCHSDSLVSEVMSTLQAAFTSAYNKTGSQDLGGGSAGAGHQTGSPHHSCASCPLYQLHRLCQEIHALSSQAAHDILLKKVHSLPEADINVIRKRVQDESPESFEESVEVLMICLHQLCEQKQREHVQNSEGAARVPKLELGLPEEKHTLFEGLRNKARKSLTTSFENLLSRGRKKDDLKDGYRQRSWTATDSEASWTSKVS</sequence>
<dbReference type="InterPro" id="IPR006020">
    <property type="entry name" value="PTB/PI_dom"/>
</dbReference>
<feature type="compositionally biased region" description="Polar residues" evidence="1">
    <location>
        <begin position="221"/>
        <end position="237"/>
    </location>
</feature>
<dbReference type="Proteomes" id="UP000271974">
    <property type="component" value="Unassembled WGS sequence"/>
</dbReference>
<dbReference type="AlphaFoldDB" id="A0A433TFL4"/>
<organism evidence="3 4">
    <name type="scientific">Elysia chlorotica</name>
    <name type="common">Eastern emerald elysia</name>
    <name type="synonym">Sea slug</name>
    <dbReference type="NCBI Taxonomy" id="188477"/>
    <lineage>
        <taxon>Eukaryota</taxon>
        <taxon>Metazoa</taxon>
        <taxon>Spiralia</taxon>
        <taxon>Lophotrochozoa</taxon>
        <taxon>Mollusca</taxon>
        <taxon>Gastropoda</taxon>
        <taxon>Heterobranchia</taxon>
        <taxon>Euthyneura</taxon>
        <taxon>Panpulmonata</taxon>
        <taxon>Sacoglossa</taxon>
        <taxon>Placobranchoidea</taxon>
        <taxon>Plakobranchidae</taxon>
        <taxon>Elysia</taxon>
    </lineage>
</organism>